<keyword evidence="4" id="KW-1185">Reference proteome</keyword>
<dbReference type="RefSeq" id="WP_093730459.1">
    <property type="nucleotide sequence ID" value="NZ_FMYW01000008.1"/>
</dbReference>
<dbReference type="EMBL" id="FMYW01000008">
    <property type="protein sequence ID" value="SDC49725.1"/>
    <property type="molecule type" value="Genomic_DNA"/>
</dbReference>
<evidence type="ECO:0000259" key="2">
    <source>
        <dbReference type="PROSITE" id="PS51782"/>
    </source>
</evidence>
<evidence type="ECO:0000313" key="3">
    <source>
        <dbReference type="EMBL" id="SDC49725.1"/>
    </source>
</evidence>
<protein>
    <submittedName>
        <fullName evidence="3">LysM domain-containing protein</fullName>
    </submittedName>
</protein>
<dbReference type="InterPro" id="IPR018392">
    <property type="entry name" value="LysM"/>
</dbReference>
<accession>A0A1G6M418</accession>
<dbReference type="Proteomes" id="UP000198943">
    <property type="component" value="Unassembled WGS sequence"/>
</dbReference>
<evidence type="ECO:0000256" key="1">
    <source>
        <dbReference type="SAM" id="SignalP"/>
    </source>
</evidence>
<organism evidence="3 4">
    <name type="scientific">Succiniclasticum ruminis</name>
    <dbReference type="NCBI Taxonomy" id="40841"/>
    <lineage>
        <taxon>Bacteria</taxon>
        <taxon>Bacillati</taxon>
        <taxon>Bacillota</taxon>
        <taxon>Negativicutes</taxon>
        <taxon>Acidaminococcales</taxon>
        <taxon>Acidaminococcaceae</taxon>
        <taxon>Succiniclasticum</taxon>
    </lineage>
</organism>
<feature type="domain" description="LysM" evidence="2">
    <location>
        <begin position="30"/>
        <end position="81"/>
    </location>
</feature>
<dbReference type="OrthoDB" id="1666822at2"/>
<sequence>MKHFLIAVMATLTVGMCAMAFEPEGDITDITYTVQTGDTVWAIAEQYADCQAKPFNEFVWMIGDRNNLAGKYIKPGDQLIIPLWTRAKK</sequence>
<name>A0A1G6M418_9FIRM</name>
<dbReference type="CDD" id="cd00118">
    <property type="entry name" value="LysM"/>
    <property type="match status" value="1"/>
</dbReference>
<dbReference type="Pfam" id="PF01476">
    <property type="entry name" value="LysM"/>
    <property type="match status" value="1"/>
</dbReference>
<dbReference type="SUPFAM" id="SSF54106">
    <property type="entry name" value="LysM domain"/>
    <property type="match status" value="1"/>
</dbReference>
<dbReference type="InterPro" id="IPR036779">
    <property type="entry name" value="LysM_dom_sf"/>
</dbReference>
<evidence type="ECO:0000313" key="4">
    <source>
        <dbReference type="Proteomes" id="UP000198943"/>
    </source>
</evidence>
<proteinExistence type="predicted"/>
<dbReference type="AlphaFoldDB" id="A0A1G6M418"/>
<dbReference type="Gene3D" id="3.10.350.10">
    <property type="entry name" value="LysM domain"/>
    <property type="match status" value="1"/>
</dbReference>
<keyword evidence="1" id="KW-0732">Signal</keyword>
<dbReference type="PROSITE" id="PS51782">
    <property type="entry name" value="LYSM"/>
    <property type="match status" value="1"/>
</dbReference>
<feature type="signal peptide" evidence="1">
    <location>
        <begin position="1"/>
        <end position="20"/>
    </location>
</feature>
<feature type="chain" id="PRO_5011608611" evidence="1">
    <location>
        <begin position="21"/>
        <end position="89"/>
    </location>
</feature>
<gene>
    <name evidence="3" type="ORF">SAMN04487864_108146</name>
</gene>
<reference evidence="4" key="1">
    <citation type="submission" date="2016-10" db="EMBL/GenBank/DDBJ databases">
        <authorList>
            <person name="Varghese N."/>
            <person name="Submissions S."/>
        </authorList>
    </citation>
    <scope>NUCLEOTIDE SEQUENCE [LARGE SCALE GENOMIC DNA]</scope>
    <source>
        <strain evidence="4">DSM 11005</strain>
    </source>
</reference>